<evidence type="ECO:0000256" key="1">
    <source>
        <dbReference type="ARBA" id="ARBA00005393"/>
    </source>
</evidence>
<feature type="domain" description="MOFRL-associated" evidence="3">
    <location>
        <begin position="1"/>
        <end position="187"/>
    </location>
</feature>
<comment type="similarity">
    <text evidence="1">Belongs to the glycerate kinase type-2 family.</text>
</comment>
<protein>
    <recommendedName>
        <fullName evidence="6">Glycerate kinase</fullName>
    </recommendedName>
</protein>
<evidence type="ECO:0000259" key="2">
    <source>
        <dbReference type="Pfam" id="PF05161"/>
    </source>
</evidence>
<dbReference type="InterPro" id="IPR037035">
    <property type="entry name" value="GK-like_C_sf"/>
</dbReference>
<dbReference type="Pfam" id="PF05161">
    <property type="entry name" value="MOFRL"/>
    <property type="match status" value="1"/>
</dbReference>
<dbReference type="InterPro" id="IPR025286">
    <property type="entry name" value="MOFRL_assoc_dom"/>
</dbReference>
<sequence length="389" mass="41316">MAAATAPLLDSHLQGGILSVPVGSDLNLVQQLKKANLEVLEGAKNNLPDNDSLLAAKKIKHLAVSLHPEDILIILISGGGSALLPLPKEGLTLEDKLDAIKKLTRAGATINELNHVRIALSDLKGGQLAALSGTKQVVTLILSDIIGDPVHLIASGPTVQPLPVNTCDIIEKYGLTDKLSTKILQYLMDNIKCQSLDTSHVQNLVIGNNTKALEAAAEKAKELGYFPCILSNSVSGEVADVSNFYSTLARVWHKKDRLNELISQSKFPITMPPAAVCDMQSIIFICGGEPTVALKGQGQGGRNQELALRVAKTLPEGCTFLSAGTDGIDGPTPAAGAVCDRSNLRSDLDTFLANNDSYSYLRESDGDLIQTGHTGTNVMDIHLLHVCNI</sequence>
<evidence type="ECO:0000259" key="3">
    <source>
        <dbReference type="Pfam" id="PF13660"/>
    </source>
</evidence>
<dbReference type="SUPFAM" id="SSF82544">
    <property type="entry name" value="GckA/TtuD-like"/>
    <property type="match status" value="1"/>
</dbReference>
<dbReference type="Gene3D" id="3.40.50.10180">
    <property type="entry name" value="Glycerate kinase, MOFRL-like N-terminal domain"/>
    <property type="match status" value="1"/>
</dbReference>
<dbReference type="OrthoDB" id="44918at2759"/>
<gene>
    <name evidence="4" type="ORF">CLODIP_2_CD12171</name>
</gene>
<dbReference type="InterPro" id="IPR039760">
    <property type="entry name" value="MOFRL_protein"/>
</dbReference>
<dbReference type="EMBL" id="CADEPI010000050">
    <property type="protein sequence ID" value="CAB3370149.1"/>
    <property type="molecule type" value="Genomic_DNA"/>
</dbReference>
<dbReference type="InterPro" id="IPR007835">
    <property type="entry name" value="MOFRL"/>
</dbReference>
<dbReference type="GO" id="GO:0008887">
    <property type="term" value="F:glycerate kinase activity"/>
    <property type="evidence" value="ECO:0007669"/>
    <property type="project" value="InterPro"/>
</dbReference>
<dbReference type="Proteomes" id="UP000494165">
    <property type="component" value="Unassembled WGS sequence"/>
</dbReference>
<dbReference type="InterPro" id="IPR038614">
    <property type="entry name" value="GK_N_sf"/>
</dbReference>
<proteinExistence type="inferred from homology"/>
<name>A0A8S1CIJ3_9INSE</name>
<dbReference type="Pfam" id="PF13660">
    <property type="entry name" value="DUF4147"/>
    <property type="match status" value="1"/>
</dbReference>
<reference evidence="4 5" key="1">
    <citation type="submission" date="2020-04" db="EMBL/GenBank/DDBJ databases">
        <authorList>
            <person name="Alioto T."/>
            <person name="Alioto T."/>
            <person name="Gomez Garrido J."/>
        </authorList>
    </citation>
    <scope>NUCLEOTIDE SEQUENCE [LARGE SCALE GENOMIC DNA]</scope>
</reference>
<dbReference type="AlphaFoldDB" id="A0A8S1CIJ3"/>
<evidence type="ECO:0000313" key="5">
    <source>
        <dbReference type="Proteomes" id="UP000494165"/>
    </source>
</evidence>
<accession>A0A8S1CIJ3</accession>
<dbReference type="PANTHER" id="PTHR12227:SF0">
    <property type="entry name" value="GLYCERATE KINASE"/>
    <property type="match status" value="1"/>
</dbReference>
<dbReference type="Gene3D" id="3.40.1480.10">
    <property type="entry name" value="MOFRL domain"/>
    <property type="match status" value="1"/>
</dbReference>
<evidence type="ECO:0000313" key="4">
    <source>
        <dbReference type="EMBL" id="CAB3370149.1"/>
    </source>
</evidence>
<evidence type="ECO:0008006" key="6">
    <source>
        <dbReference type="Google" id="ProtNLM"/>
    </source>
</evidence>
<comment type="caution">
    <text evidence="4">The sequence shown here is derived from an EMBL/GenBank/DDBJ whole genome shotgun (WGS) entry which is preliminary data.</text>
</comment>
<dbReference type="GO" id="GO:0005737">
    <property type="term" value="C:cytoplasm"/>
    <property type="evidence" value="ECO:0007669"/>
    <property type="project" value="TreeGrafter"/>
</dbReference>
<feature type="domain" description="MOFRL" evidence="2">
    <location>
        <begin position="283"/>
        <end position="380"/>
    </location>
</feature>
<dbReference type="PANTHER" id="PTHR12227">
    <property type="entry name" value="GLYCERATE KINASE"/>
    <property type="match status" value="1"/>
</dbReference>
<organism evidence="4 5">
    <name type="scientific">Cloeon dipterum</name>
    <dbReference type="NCBI Taxonomy" id="197152"/>
    <lineage>
        <taxon>Eukaryota</taxon>
        <taxon>Metazoa</taxon>
        <taxon>Ecdysozoa</taxon>
        <taxon>Arthropoda</taxon>
        <taxon>Hexapoda</taxon>
        <taxon>Insecta</taxon>
        <taxon>Pterygota</taxon>
        <taxon>Palaeoptera</taxon>
        <taxon>Ephemeroptera</taxon>
        <taxon>Pisciforma</taxon>
        <taxon>Baetidae</taxon>
        <taxon>Cloeon</taxon>
    </lineage>
</organism>
<keyword evidence="5" id="KW-1185">Reference proteome</keyword>